<gene>
    <name evidence="2" type="ORF">TIFTF001_000611</name>
</gene>
<feature type="compositionally biased region" description="Pro residues" evidence="1">
    <location>
        <begin position="8"/>
        <end position="18"/>
    </location>
</feature>
<dbReference type="Proteomes" id="UP001187192">
    <property type="component" value="Unassembled WGS sequence"/>
</dbReference>
<keyword evidence="3" id="KW-1185">Reference proteome</keyword>
<organism evidence="2 3">
    <name type="scientific">Ficus carica</name>
    <name type="common">Common fig</name>
    <dbReference type="NCBI Taxonomy" id="3494"/>
    <lineage>
        <taxon>Eukaryota</taxon>
        <taxon>Viridiplantae</taxon>
        <taxon>Streptophyta</taxon>
        <taxon>Embryophyta</taxon>
        <taxon>Tracheophyta</taxon>
        <taxon>Spermatophyta</taxon>
        <taxon>Magnoliopsida</taxon>
        <taxon>eudicotyledons</taxon>
        <taxon>Gunneridae</taxon>
        <taxon>Pentapetalae</taxon>
        <taxon>rosids</taxon>
        <taxon>fabids</taxon>
        <taxon>Rosales</taxon>
        <taxon>Moraceae</taxon>
        <taxon>Ficeae</taxon>
        <taxon>Ficus</taxon>
    </lineage>
</organism>
<evidence type="ECO:0000313" key="2">
    <source>
        <dbReference type="EMBL" id="GMN24524.1"/>
    </source>
</evidence>
<accession>A0AA87YVL0</accession>
<reference evidence="2" key="1">
    <citation type="submission" date="2023-07" db="EMBL/GenBank/DDBJ databases">
        <title>draft genome sequence of fig (Ficus carica).</title>
        <authorList>
            <person name="Takahashi T."/>
            <person name="Nishimura K."/>
        </authorList>
    </citation>
    <scope>NUCLEOTIDE SEQUENCE</scope>
</reference>
<name>A0AA87YVL0_FICCA</name>
<feature type="region of interest" description="Disordered" evidence="1">
    <location>
        <begin position="76"/>
        <end position="113"/>
    </location>
</feature>
<feature type="region of interest" description="Disordered" evidence="1">
    <location>
        <begin position="1"/>
        <end position="54"/>
    </location>
</feature>
<evidence type="ECO:0000313" key="3">
    <source>
        <dbReference type="Proteomes" id="UP001187192"/>
    </source>
</evidence>
<sequence>MQTQNPKNLPPNSNPKNPPLNSNRAFDKGTWLPVRDQPQPQPSKDQHWLGRVEERGRDKLAELDLVDGDEVKVRDVEEEEAVGGEGGEESNAFAMGRRRRERKEPWRRSLDRRRSWVCCSSSLSSEGVSEGNGVVVLVAVGEREREREAGVEERDA</sequence>
<feature type="compositionally biased region" description="Basic and acidic residues" evidence="1">
    <location>
        <begin position="44"/>
        <end position="54"/>
    </location>
</feature>
<protein>
    <submittedName>
        <fullName evidence="2">Uncharacterized protein</fullName>
    </submittedName>
</protein>
<proteinExistence type="predicted"/>
<dbReference type="EMBL" id="BTGU01000001">
    <property type="protein sequence ID" value="GMN24524.1"/>
    <property type="molecule type" value="Genomic_DNA"/>
</dbReference>
<comment type="caution">
    <text evidence="2">The sequence shown here is derived from an EMBL/GenBank/DDBJ whole genome shotgun (WGS) entry which is preliminary data.</text>
</comment>
<feature type="compositionally biased region" description="Acidic residues" evidence="1">
    <location>
        <begin position="76"/>
        <end position="88"/>
    </location>
</feature>
<dbReference type="AlphaFoldDB" id="A0AA87YVL0"/>
<evidence type="ECO:0000256" key="1">
    <source>
        <dbReference type="SAM" id="MobiDB-lite"/>
    </source>
</evidence>
<feature type="compositionally biased region" description="Basic and acidic residues" evidence="1">
    <location>
        <begin position="102"/>
        <end position="113"/>
    </location>
</feature>